<evidence type="ECO:0000256" key="1">
    <source>
        <dbReference type="ARBA" id="ARBA00010790"/>
    </source>
</evidence>
<evidence type="ECO:0000259" key="5">
    <source>
        <dbReference type="Pfam" id="PF00732"/>
    </source>
</evidence>
<accession>A0A1H6CZ81</accession>
<dbReference type="RefSeq" id="WP_104004693.1">
    <property type="nucleotide sequence ID" value="NZ_FNVQ01000004.1"/>
</dbReference>
<protein>
    <submittedName>
        <fullName evidence="7">Choline dehydrogenase</fullName>
    </submittedName>
</protein>
<comment type="similarity">
    <text evidence="1">Belongs to the GMC oxidoreductase family.</text>
</comment>
<proteinExistence type="inferred from homology"/>
<dbReference type="EMBL" id="FNVQ01000004">
    <property type="protein sequence ID" value="SEG78023.1"/>
    <property type="molecule type" value="Genomic_DNA"/>
</dbReference>
<dbReference type="PANTHER" id="PTHR46056">
    <property type="entry name" value="LONG-CHAIN-ALCOHOL OXIDASE"/>
    <property type="match status" value="1"/>
</dbReference>
<dbReference type="PANTHER" id="PTHR46056:SF12">
    <property type="entry name" value="LONG-CHAIN-ALCOHOL OXIDASE"/>
    <property type="match status" value="1"/>
</dbReference>
<keyword evidence="2" id="KW-0285">Flavoprotein</keyword>
<evidence type="ECO:0000313" key="7">
    <source>
        <dbReference type="EMBL" id="SEG78023.1"/>
    </source>
</evidence>
<dbReference type="AlphaFoldDB" id="A0A1H6CZ81"/>
<evidence type="ECO:0000256" key="4">
    <source>
        <dbReference type="ARBA" id="ARBA00023002"/>
    </source>
</evidence>
<dbReference type="GO" id="GO:0050660">
    <property type="term" value="F:flavin adenine dinucleotide binding"/>
    <property type="evidence" value="ECO:0007669"/>
    <property type="project" value="InterPro"/>
</dbReference>
<dbReference type="SUPFAM" id="SSF54373">
    <property type="entry name" value="FAD-linked reductases, C-terminal domain"/>
    <property type="match status" value="1"/>
</dbReference>
<evidence type="ECO:0000313" key="8">
    <source>
        <dbReference type="Proteomes" id="UP000236745"/>
    </source>
</evidence>
<name>A0A1H6CZ81_9GAMM</name>
<evidence type="ECO:0000259" key="6">
    <source>
        <dbReference type="Pfam" id="PF05199"/>
    </source>
</evidence>
<feature type="domain" description="Glucose-methanol-choline oxidoreductase C-terminal" evidence="6">
    <location>
        <begin position="395"/>
        <end position="511"/>
    </location>
</feature>
<reference evidence="7 8" key="1">
    <citation type="submission" date="2016-10" db="EMBL/GenBank/DDBJ databases">
        <authorList>
            <person name="de Groot N.N."/>
        </authorList>
    </citation>
    <scope>NUCLEOTIDE SEQUENCE [LARGE SCALE GENOMIC DNA]</scope>
    <source>
        <strain evidence="7 8">DSM 22012</strain>
    </source>
</reference>
<dbReference type="Pfam" id="PF00732">
    <property type="entry name" value="GMC_oxred_N"/>
    <property type="match status" value="1"/>
</dbReference>
<dbReference type="Proteomes" id="UP000236745">
    <property type="component" value="Unassembled WGS sequence"/>
</dbReference>
<keyword evidence="3" id="KW-0274">FAD</keyword>
<dbReference type="SUPFAM" id="SSF51905">
    <property type="entry name" value="FAD/NAD(P)-binding domain"/>
    <property type="match status" value="1"/>
</dbReference>
<organism evidence="7 8">
    <name type="scientific">Marinobacterium lutimaris</name>
    <dbReference type="NCBI Taxonomy" id="568106"/>
    <lineage>
        <taxon>Bacteria</taxon>
        <taxon>Pseudomonadati</taxon>
        <taxon>Pseudomonadota</taxon>
        <taxon>Gammaproteobacteria</taxon>
        <taxon>Oceanospirillales</taxon>
        <taxon>Oceanospirillaceae</taxon>
        <taxon>Marinobacterium</taxon>
    </lineage>
</organism>
<evidence type="ECO:0000256" key="3">
    <source>
        <dbReference type="ARBA" id="ARBA00022827"/>
    </source>
</evidence>
<gene>
    <name evidence="7" type="ORF">SAMN05444390_104325</name>
</gene>
<dbReference type="InterPro" id="IPR036188">
    <property type="entry name" value="FAD/NAD-bd_sf"/>
</dbReference>
<dbReference type="InterPro" id="IPR007867">
    <property type="entry name" value="GMC_OxRtase_C"/>
</dbReference>
<dbReference type="GO" id="GO:0016614">
    <property type="term" value="F:oxidoreductase activity, acting on CH-OH group of donors"/>
    <property type="evidence" value="ECO:0007669"/>
    <property type="project" value="InterPro"/>
</dbReference>
<sequence length="527" mass="57532">MSVFENYARFDQDDASVVVIIGSGAGGGTLANELAQKGIDVVVLEAGSFNDRLDFHADEWPAFSQLSWLDNRTTSGDWRIAKDFPNLPTWICKTVGGTTVHWAGASLRFQPHEFSAKSHYGEVAGANLLDWPIGYEDLEPFYIQAEKKMGVTRTNGNKGLPGNNNFKVMHAGAEKMGYACTTGHMAINSETRDGRPGCQQRGFCFQGCRFGAKWSTLYTELPAAAKTGHMELRTDCHVAQIEHDAQGKATGVTYFDASGQLQRQKARLVAVAGNSIETPRLLLNSASSLFPQGMANSSGQVGRNYMRHTTGSVYATFDKPVHMYRGTTMAGLISNEAKHDPSRGFVGGYEMETLSLGLPFMAAFLDPGAWGEQFTHAMDQYENMAGMWIVGEDMPQESNRITLHGELKDQHGLPVPNVHYDDHPNDLAMRDHGFKQGAALYRSVGALETYEVPPYPSTHNLGTCRMSEKAADGVCNAFGRTHDVPNLFISDGSQFTSSAAENPTLTIVTLAIRQAGHIAELMSRGEV</sequence>
<feature type="domain" description="Glucose-methanol-choline oxidoreductase N-terminal" evidence="5">
    <location>
        <begin position="91"/>
        <end position="309"/>
    </location>
</feature>
<dbReference type="Pfam" id="PF05199">
    <property type="entry name" value="GMC_oxred_C"/>
    <property type="match status" value="1"/>
</dbReference>
<keyword evidence="4" id="KW-0560">Oxidoreductase</keyword>
<dbReference type="OrthoDB" id="9787779at2"/>
<keyword evidence="8" id="KW-1185">Reference proteome</keyword>
<dbReference type="InterPro" id="IPR000172">
    <property type="entry name" value="GMC_OxRdtase_N"/>
</dbReference>
<evidence type="ECO:0000256" key="2">
    <source>
        <dbReference type="ARBA" id="ARBA00022630"/>
    </source>
</evidence>
<dbReference type="Gene3D" id="3.50.50.60">
    <property type="entry name" value="FAD/NAD(P)-binding domain"/>
    <property type="match status" value="2"/>
</dbReference>